<dbReference type="GO" id="GO:0004519">
    <property type="term" value="F:endonuclease activity"/>
    <property type="evidence" value="ECO:0007669"/>
    <property type="project" value="UniProtKB-KW"/>
</dbReference>
<keyword evidence="3" id="KW-0378">Hydrolase</keyword>
<dbReference type="Pfam" id="PF03372">
    <property type="entry name" value="Exo_endo_phos"/>
    <property type="match status" value="1"/>
</dbReference>
<accession>A0A975XZB6</accession>
<dbReference type="AlphaFoldDB" id="A0A975XZB6"/>
<keyword evidence="1" id="KW-0732">Signal</keyword>
<keyword evidence="4" id="KW-1185">Reference proteome</keyword>
<keyword evidence="3" id="KW-0540">Nuclease</keyword>
<evidence type="ECO:0000313" key="4">
    <source>
        <dbReference type="Proteomes" id="UP000683575"/>
    </source>
</evidence>
<dbReference type="InterPro" id="IPR005135">
    <property type="entry name" value="Endo/exonuclease/phosphatase"/>
</dbReference>
<sequence>MRTVTAALCALGAIVAATVSTGAPATARTSTDLRVGTFNIVTVSADPGASGDRHVWKDRRGTIISQILGQGLDVVGIQEANQSTVYKSRLVGGSTQFLDLRNGLNAAGGHYALTSTASYNCVRAWSSNKCHYRNRAASGDNRILYNHDKLALIYRGAYRYPHQVPGKTARYLAWTVLRDRATGKEFLFTTTHLDPYSIPVRIQQWGDMIAKINSMKGSRPVIATGDFNTSKYSPYAATMLPAMESAGYGDTLGQRYRTNPTSLRAQSTRHAWVNSFNGFRRSVGGYGDDRASSTPRTGNGIDWIFASNSLPVREFEVVAAVDEGSMQLTGTIPSDHNMMRATLTLP</sequence>
<reference evidence="3" key="1">
    <citation type="submission" date="2021-06" db="EMBL/GenBank/DDBJ databases">
        <title>Complete genome sequence of Nocardioides sp. G188.</title>
        <authorList>
            <person name="Im W.-T."/>
        </authorList>
    </citation>
    <scope>NUCLEOTIDE SEQUENCE</scope>
    <source>
        <strain evidence="3">G188</strain>
    </source>
</reference>
<keyword evidence="3" id="KW-0255">Endonuclease</keyword>
<dbReference type="EMBL" id="CP077062">
    <property type="protein sequence ID" value="QWZ07250.1"/>
    <property type="molecule type" value="Genomic_DNA"/>
</dbReference>
<feature type="chain" id="PRO_5039132912" evidence="1">
    <location>
        <begin position="26"/>
        <end position="346"/>
    </location>
</feature>
<name>A0A975XZB6_9ACTN</name>
<organism evidence="3 4">
    <name type="scientific">Nocardioides panacis</name>
    <dbReference type="NCBI Taxonomy" id="2849501"/>
    <lineage>
        <taxon>Bacteria</taxon>
        <taxon>Bacillati</taxon>
        <taxon>Actinomycetota</taxon>
        <taxon>Actinomycetes</taxon>
        <taxon>Propionibacteriales</taxon>
        <taxon>Nocardioidaceae</taxon>
        <taxon>Nocardioides</taxon>
    </lineage>
</organism>
<protein>
    <submittedName>
        <fullName evidence="3">Endonuclease/exonuclease/phosphatase family protein</fullName>
    </submittedName>
</protein>
<evidence type="ECO:0000256" key="1">
    <source>
        <dbReference type="SAM" id="SignalP"/>
    </source>
</evidence>
<dbReference type="Proteomes" id="UP000683575">
    <property type="component" value="Chromosome"/>
</dbReference>
<proteinExistence type="predicted"/>
<feature type="signal peptide" evidence="1">
    <location>
        <begin position="1"/>
        <end position="25"/>
    </location>
</feature>
<dbReference type="KEGG" id="nps:KRR39_17510"/>
<feature type="domain" description="Endonuclease/exonuclease/phosphatase" evidence="2">
    <location>
        <begin position="60"/>
        <end position="336"/>
    </location>
</feature>
<evidence type="ECO:0000313" key="3">
    <source>
        <dbReference type="EMBL" id="QWZ07250.1"/>
    </source>
</evidence>
<gene>
    <name evidence="3" type="ORF">KRR39_17510</name>
</gene>
<dbReference type="RefSeq" id="WP_216938761.1">
    <property type="nucleotide sequence ID" value="NZ_CP077062.1"/>
</dbReference>
<evidence type="ECO:0000259" key="2">
    <source>
        <dbReference type="Pfam" id="PF03372"/>
    </source>
</evidence>